<feature type="domain" description="MIF4G" evidence="4">
    <location>
        <begin position="428"/>
        <end position="618"/>
    </location>
</feature>
<feature type="region of interest" description="Disordered" evidence="3">
    <location>
        <begin position="863"/>
        <end position="919"/>
    </location>
</feature>
<dbReference type="InterPro" id="IPR039762">
    <property type="entry name" value="Nmd2/UPF2"/>
</dbReference>
<dbReference type="InterPro" id="IPR007193">
    <property type="entry name" value="Upf2/Nmd2_C"/>
</dbReference>
<sequence length="1021" mass="115316">MSTAASVAGDRAHGGDTSLASERDRLRLNLLTVNAEIWTSGPSAAPTSLDSSLKRNSTFIKRVRQGNIGDGKDALLRDVDALNLGKYLDELVPSLPELLWRSTTVKDRLAAIELISALHRRYGTEAFTVPLSEGVAAQLIPPNQAALQELSTEQRERDESTRIARQRVLVRGATELALTGLAGAGVQELGVEPVAAMGHDWLYTTLRTLLATDRDHANVGILVHVLKSFSAHLLAPAPLHEAGESFEAEKDEQTSLVSPTAKARFRKLFETYYATFARRIQRDHDRLLRQEERNRDAYIRSGEVFEDRQQTFDRQSKELEKLNEAAKTLSEYLSVKLPELAGASKMQGTRLGVNLDAKSTLAEMGAKIEQELASGQSPWEDEETRFFYTDVCDLKEIVPASLLKDSSAAPADTDAETSDAVNAPAQVQALLARLPSLASRTMIDEAAVELALCNTRTMRVRLVKSLLAVPRERRDLLPYYARLAATVHPYMPDVTSGLLSGLDAEFRQLHRRRSNDTGTALARARNIVFLGELVKFGIVAEHTIFFCLKTLVDDFSAPAIEVLATFLETCGRYLVRTPATAERMHGVLQLVQRKRSAHHMDSRVALLLDNAYYQCIPPPRVAIQREEQSVLQQFIVHLFGTMLSKNSVDRVTQLLRRLDWEDEEVRASLFARFTRPWELKFHLVHLLAHMMRALYPMHTNFFVPVLDHVCEAIHQGLEHNHYQENQRRIALVYYLGELYNYRVVNSNVIMDHLWLFCMDRTADGPQDYFRIGLVCTLLDACGACFDTGLARRRMDEFLVVFRLYVHRKAKPLPADMAYQLRHTLESLRPKLVWREKEEEAVERKFETILPFYQRRLLKTVAEGTAKEESDDEESDSFSDDEDGPRRRRRGSDAEAPMQSAEDIEAQERERQAAQDREAELELDNELAQLMAESSTGSGGAMPAPLPQQGFMQAPKPSDASSDYMVFSLLSRRGNRPQSQDVHVPSDNALSVHTRQQLEEEAKERRQLKAYVLAYRDRELQD</sequence>
<dbReference type="GO" id="GO:0000184">
    <property type="term" value="P:nuclear-transcribed mRNA catabolic process, nonsense-mediated decay"/>
    <property type="evidence" value="ECO:0007669"/>
    <property type="project" value="InterPro"/>
</dbReference>
<dbReference type="GeneID" id="85225578"/>
<dbReference type="GO" id="GO:0035145">
    <property type="term" value="C:exon-exon junction complex"/>
    <property type="evidence" value="ECO:0007669"/>
    <property type="project" value="TreeGrafter"/>
</dbReference>
<dbReference type="Gene3D" id="1.25.40.180">
    <property type="match status" value="3"/>
</dbReference>
<evidence type="ECO:0000313" key="6">
    <source>
        <dbReference type="Proteomes" id="UP001217754"/>
    </source>
</evidence>
<dbReference type="InterPro" id="IPR003890">
    <property type="entry name" value="MIF4G-like_typ-3"/>
</dbReference>
<organism evidence="5 6">
    <name type="scientific">Malassezia japonica</name>
    <dbReference type="NCBI Taxonomy" id="223818"/>
    <lineage>
        <taxon>Eukaryota</taxon>
        <taxon>Fungi</taxon>
        <taxon>Dikarya</taxon>
        <taxon>Basidiomycota</taxon>
        <taxon>Ustilaginomycotina</taxon>
        <taxon>Malasseziomycetes</taxon>
        <taxon>Malasseziales</taxon>
        <taxon>Malasseziaceae</taxon>
        <taxon>Malassezia</taxon>
    </lineage>
</organism>
<feature type="compositionally biased region" description="Basic and acidic residues" evidence="3">
    <location>
        <begin position="905"/>
        <end position="919"/>
    </location>
</feature>
<dbReference type="SUPFAM" id="SSF48371">
    <property type="entry name" value="ARM repeat"/>
    <property type="match status" value="2"/>
</dbReference>
<proteinExistence type="predicted"/>
<evidence type="ECO:0000256" key="1">
    <source>
        <dbReference type="ARBA" id="ARBA00004496"/>
    </source>
</evidence>
<dbReference type="GO" id="GO:0003723">
    <property type="term" value="F:RNA binding"/>
    <property type="evidence" value="ECO:0007669"/>
    <property type="project" value="InterPro"/>
</dbReference>
<feature type="domain" description="MIF4G" evidence="4">
    <location>
        <begin position="633"/>
        <end position="830"/>
    </location>
</feature>
<feature type="compositionally biased region" description="Acidic residues" evidence="3">
    <location>
        <begin position="868"/>
        <end position="882"/>
    </location>
</feature>
<feature type="region of interest" description="Disordered" evidence="3">
    <location>
        <begin position="932"/>
        <end position="959"/>
    </location>
</feature>
<dbReference type="AlphaFoldDB" id="A0AAF0F5Z9"/>
<dbReference type="Pfam" id="PF04050">
    <property type="entry name" value="Upf2"/>
    <property type="match status" value="1"/>
</dbReference>
<evidence type="ECO:0000259" key="4">
    <source>
        <dbReference type="SMART" id="SM00543"/>
    </source>
</evidence>
<dbReference type="PANTHER" id="PTHR12839">
    <property type="entry name" value="NONSENSE-MEDIATED MRNA DECAY PROTEIN 2 UP-FRAMESHIFT SUPPRESSOR 2"/>
    <property type="match status" value="1"/>
</dbReference>
<gene>
    <name evidence="5" type="primary">NMD2</name>
    <name evidence="5" type="ORF">MJAP1_001929</name>
</gene>
<feature type="region of interest" description="Disordered" evidence="3">
    <location>
        <begin position="972"/>
        <end position="997"/>
    </location>
</feature>
<evidence type="ECO:0000256" key="2">
    <source>
        <dbReference type="ARBA" id="ARBA00022490"/>
    </source>
</evidence>
<accession>A0AAF0F5Z9</accession>
<keyword evidence="2" id="KW-0963">Cytoplasm</keyword>
<comment type="subcellular location">
    <subcellularLocation>
        <location evidence="1">Cytoplasm</location>
    </subcellularLocation>
</comment>
<dbReference type="GO" id="GO:0005737">
    <property type="term" value="C:cytoplasm"/>
    <property type="evidence" value="ECO:0007669"/>
    <property type="project" value="UniProtKB-SubCell"/>
</dbReference>
<name>A0AAF0F5Z9_9BASI</name>
<protein>
    <submittedName>
        <fullName evidence="5">mRNA decay protein</fullName>
    </submittedName>
</protein>
<evidence type="ECO:0000313" key="5">
    <source>
        <dbReference type="EMBL" id="WFD38963.1"/>
    </source>
</evidence>
<dbReference type="Pfam" id="PF02854">
    <property type="entry name" value="MIF4G"/>
    <property type="match status" value="2"/>
</dbReference>
<keyword evidence="6" id="KW-1185">Reference proteome</keyword>
<dbReference type="InterPro" id="IPR016024">
    <property type="entry name" value="ARM-type_fold"/>
</dbReference>
<dbReference type="Proteomes" id="UP001217754">
    <property type="component" value="Chromosome 3"/>
</dbReference>
<dbReference type="RefSeq" id="XP_060121860.1">
    <property type="nucleotide sequence ID" value="XM_060265877.1"/>
</dbReference>
<dbReference type="PANTHER" id="PTHR12839:SF7">
    <property type="entry name" value="REGULATOR OF NONSENSE TRANSCRIPTS 2"/>
    <property type="match status" value="1"/>
</dbReference>
<dbReference type="EMBL" id="CP119960">
    <property type="protein sequence ID" value="WFD38963.1"/>
    <property type="molecule type" value="Genomic_DNA"/>
</dbReference>
<evidence type="ECO:0000256" key="3">
    <source>
        <dbReference type="SAM" id="MobiDB-lite"/>
    </source>
</evidence>
<reference evidence="5" key="1">
    <citation type="submission" date="2023-03" db="EMBL/GenBank/DDBJ databases">
        <title>Mating type loci evolution in Malassezia.</title>
        <authorList>
            <person name="Coelho M.A."/>
        </authorList>
    </citation>
    <scope>NUCLEOTIDE SEQUENCE</scope>
    <source>
        <strain evidence="5">CBS 9431</strain>
    </source>
</reference>
<dbReference type="SMART" id="SM00543">
    <property type="entry name" value="MIF4G"/>
    <property type="match status" value="2"/>
</dbReference>